<reference evidence="3 5" key="2">
    <citation type="submission" date="2018-07" db="EMBL/GenBank/DDBJ databases">
        <title>Complete genome of the Arcobacter bivalviorum type strain LMG 26154.</title>
        <authorList>
            <person name="Miller W.G."/>
            <person name="Yee E."/>
            <person name="Bono J.L."/>
        </authorList>
    </citation>
    <scope>NUCLEOTIDE SEQUENCE [LARGE SCALE GENOMIC DNA]</scope>
    <source>
        <strain evidence="3 5">LMG 26154</strain>
    </source>
</reference>
<dbReference type="GO" id="GO:0004386">
    <property type="term" value="F:helicase activity"/>
    <property type="evidence" value="ECO:0007669"/>
    <property type="project" value="UniProtKB-KW"/>
</dbReference>
<keyword evidence="4" id="KW-0347">Helicase</keyword>
<evidence type="ECO:0000259" key="1">
    <source>
        <dbReference type="PROSITE" id="PS51192"/>
    </source>
</evidence>
<organism evidence="4 6">
    <name type="scientific">Halarcobacter bivalviorum</name>
    <dbReference type="NCBI Taxonomy" id="663364"/>
    <lineage>
        <taxon>Bacteria</taxon>
        <taxon>Pseudomonadati</taxon>
        <taxon>Campylobacterota</taxon>
        <taxon>Epsilonproteobacteria</taxon>
        <taxon>Campylobacterales</taxon>
        <taxon>Arcobacteraceae</taxon>
        <taxon>Halarcobacter</taxon>
    </lineage>
</organism>
<evidence type="ECO:0000313" key="5">
    <source>
        <dbReference type="Proteomes" id="UP000253850"/>
    </source>
</evidence>
<dbReference type="Gene3D" id="3.30.870.10">
    <property type="entry name" value="Endonuclease Chain A"/>
    <property type="match status" value="1"/>
</dbReference>
<dbReference type="PANTHER" id="PTHR47396">
    <property type="entry name" value="TYPE I RESTRICTION ENZYME ECOKI R PROTEIN"/>
    <property type="match status" value="1"/>
</dbReference>
<dbReference type="Pfam" id="PF26350">
    <property type="entry name" value="DUF8090"/>
    <property type="match status" value="1"/>
</dbReference>
<dbReference type="InterPro" id="IPR014001">
    <property type="entry name" value="Helicase_ATP-bd"/>
</dbReference>
<dbReference type="Gene3D" id="3.40.50.300">
    <property type="entry name" value="P-loop containing nucleotide triphosphate hydrolases"/>
    <property type="match status" value="2"/>
</dbReference>
<dbReference type="InterPro" id="IPR021835">
    <property type="entry name" value="DUF3427"/>
</dbReference>
<evidence type="ECO:0000313" key="4">
    <source>
        <dbReference type="EMBL" id="RXK10129.1"/>
    </source>
</evidence>
<dbReference type="SUPFAM" id="SSF56024">
    <property type="entry name" value="Phospholipase D/nuclease"/>
    <property type="match status" value="1"/>
</dbReference>
<dbReference type="PROSITE" id="PS51192">
    <property type="entry name" value="HELICASE_ATP_BIND_1"/>
    <property type="match status" value="1"/>
</dbReference>
<protein>
    <submittedName>
        <fullName evidence="4">DNA repair helicase</fullName>
    </submittedName>
    <submittedName>
        <fullName evidence="3">DNA/RNA helicase (DUF3427 domain)</fullName>
    </submittedName>
</protein>
<gene>
    <name evidence="3" type="ORF">ABIV_2291</name>
    <name evidence="4" type="ORF">CRV05_07045</name>
</gene>
<dbReference type="InterPro" id="IPR025202">
    <property type="entry name" value="PLD-like_dom"/>
</dbReference>
<dbReference type="InterPro" id="IPR006935">
    <property type="entry name" value="Helicase/UvrB_N"/>
</dbReference>
<dbReference type="PANTHER" id="PTHR47396:SF1">
    <property type="entry name" value="ATP-DEPENDENT HELICASE IRC3-RELATED"/>
    <property type="match status" value="1"/>
</dbReference>
<dbReference type="EMBL" id="CP031217">
    <property type="protein sequence ID" value="AXH13265.1"/>
    <property type="molecule type" value="Genomic_DNA"/>
</dbReference>
<keyword evidence="4" id="KW-0378">Hydrolase</keyword>
<feature type="domain" description="Helicase ATP-binding" evidence="1">
    <location>
        <begin position="199"/>
        <end position="347"/>
    </location>
</feature>
<reference evidence="4 6" key="1">
    <citation type="submission" date="2017-10" db="EMBL/GenBank/DDBJ databases">
        <title>Genomics of the genus Arcobacter.</title>
        <authorList>
            <person name="Perez-Cataluna A."/>
            <person name="Figueras M.J."/>
        </authorList>
    </citation>
    <scope>NUCLEOTIDE SEQUENCE [LARGE SCALE GENOMIC DNA]</scope>
    <source>
        <strain evidence="4 6">CECT 7835</strain>
    </source>
</reference>
<dbReference type="EMBL" id="PDKM01000003">
    <property type="protein sequence ID" value="RXK10129.1"/>
    <property type="molecule type" value="Genomic_DNA"/>
</dbReference>
<evidence type="ECO:0000313" key="6">
    <source>
        <dbReference type="Proteomes" id="UP000289193"/>
    </source>
</evidence>
<dbReference type="GO" id="GO:0005829">
    <property type="term" value="C:cytosol"/>
    <property type="evidence" value="ECO:0007669"/>
    <property type="project" value="TreeGrafter"/>
</dbReference>
<dbReference type="SMART" id="SM00487">
    <property type="entry name" value="DEXDc"/>
    <property type="match status" value="1"/>
</dbReference>
<dbReference type="InterPro" id="IPR058403">
    <property type="entry name" value="DUF8090"/>
</dbReference>
<dbReference type="GO" id="GO:0003677">
    <property type="term" value="F:DNA binding"/>
    <property type="evidence" value="ECO:0007669"/>
    <property type="project" value="InterPro"/>
</dbReference>
<dbReference type="GO" id="GO:0016787">
    <property type="term" value="F:hydrolase activity"/>
    <property type="evidence" value="ECO:0007669"/>
    <property type="project" value="InterPro"/>
</dbReference>
<name>A0AAX2A799_9BACT</name>
<dbReference type="AlphaFoldDB" id="A0AAX2A799"/>
<dbReference type="RefSeq" id="WP_114840053.1">
    <property type="nucleotide sequence ID" value="NZ_CP031217.1"/>
</dbReference>
<evidence type="ECO:0000259" key="2">
    <source>
        <dbReference type="PROSITE" id="PS51194"/>
    </source>
</evidence>
<dbReference type="Proteomes" id="UP000253850">
    <property type="component" value="Chromosome"/>
</dbReference>
<sequence>MKLITNSSNKNFYNQFTSLLQSCKAFYFNVAFINYSGLQLILNDLKKCEEKGVKGKVLSSTYLNFTDEKALAKLREFDNIELKVFDCYSTSIGFHPKAYLFEYEEEYKVLIGSSNLTSSAFKSNIEWNIKTVLKKDDLFIKELFSDFNSLWSSSIDVSEEFLSSYKKFKTEQKSIENFSFKQEFKLNYMQEKALQKLDFLRNNAENKALVIASTGIGKTYLSVLDIKQFNAKKALFIVHREDILISARKSFETMIKDRTMGFFTGNKKDINCDFIFATVQTLNKYYTKFGKQEFDYIVVDEAHHIASKSYEFINKYFKPKFLLGLTATSNRTDEVSIFDYFDDNVACDIGLTEALDKSLVSSFHYFGIEDIKELDYENIDLNNIKKLSKFLMINKRVDFILEKMNFYGFSGDKRRVLGFCASKEHATFMSEEFNKRGIKAISLTSEDSIIKRENSIKKLQSSTNELEVIFTVDIFNEGVDIPNVNTILMLRPTNSSIIFVQQLGRGLRKNSDKEFLTILDFIGNHNRAYLIAIALMGKKRFDKDSIKLSVNNNFANFPNAYIIMDEISKKRVLAQIDSENFNTLKYLKEKFLEFKNSLNLKTTPMMSDFIHYDEYINVLDFISYSKSYEEFLCKVEKNEEYNRVCEDENFLKALRFIQGLLPIKRVYEFALLKYLILNESINLKEAQNYLTKYLINVSKDTISHSFRFLNEEFFDSAQKQRVLKLVFIKENTLYLTVDFKRVLEDKLKKEFFLDSLNYGLIRYEKEFGNIDYGLPFLKLYEKYNMLNIAQLCNFEKIHSSFRGSGFLKYKDDFFLFITIEKDKFTKGAKYQNAFLSKEIFTYSSKPSMSSEKGDGKRLVENKKFGVKLHIFVRKFSHVDKKVQNFIYLGLANTQSFENNKPINLKLKLDTALLDNLYEEFTKVIEEE</sequence>
<dbReference type="SMART" id="SM00490">
    <property type="entry name" value="HELICc"/>
    <property type="match status" value="1"/>
</dbReference>
<dbReference type="CDD" id="cd18032">
    <property type="entry name" value="DEXHc_RE_I_III_res"/>
    <property type="match status" value="1"/>
</dbReference>
<dbReference type="InterPro" id="IPR027417">
    <property type="entry name" value="P-loop_NTPase"/>
</dbReference>
<keyword evidence="4" id="KW-0067">ATP-binding</keyword>
<accession>A0AAX2A799</accession>
<dbReference type="Pfam" id="PF04851">
    <property type="entry name" value="ResIII"/>
    <property type="match status" value="1"/>
</dbReference>
<keyword evidence="6" id="KW-1185">Reference proteome</keyword>
<dbReference type="Pfam" id="PF00271">
    <property type="entry name" value="Helicase_C"/>
    <property type="match status" value="1"/>
</dbReference>
<feature type="domain" description="Helicase C-terminal" evidence="2">
    <location>
        <begin position="392"/>
        <end position="554"/>
    </location>
</feature>
<dbReference type="InterPro" id="IPR050742">
    <property type="entry name" value="Helicase_Restrict-Modif_Enz"/>
</dbReference>
<dbReference type="Pfam" id="PF13091">
    <property type="entry name" value="PLDc_2"/>
    <property type="match status" value="1"/>
</dbReference>
<proteinExistence type="predicted"/>
<dbReference type="CDD" id="cd18799">
    <property type="entry name" value="SF2_C_EcoAI-like"/>
    <property type="match status" value="1"/>
</dbReference>
<dbReference type="Proteomes" id="UP000289193">
    <property type="component" value="Unassembled WGS sequence"/>
</dbReference>
<dbReference type="PROSITE" id="PS51257">
    <property type="entry name" value="PROKAR_LIPOPROTEIN"/>
    <property type="match status" value="1"/>
</dbReference>
<dbReference type="KEGG" id="hbv:ABIV_2291"/>
<keyword evidence="4" id="KW-0547">Nucleotide-binding</keyword>
<dbReference type="InterPro" id="IPR001650">
    <property type="entry name" value="Helicase_C-like"/>
</dbReference>
<dbReference type="PROSITE" id="PS51194">
    <property type="entry name" value="HELICASE_CTER"/>
    <property type="match status" value="1"/>
</dbReference>
<dbReference type="SUPFAM" id="SSF52540">
    <property type="entry name" value="P-loop containing nucleoside triphosphate hydrolases"/>
    <property type="match status" value="1"/>
</dbReference>
<dbReference type="Pfam" id="PF11907">
    <property type="entry name" value="DUF3427"/>
    <property type="match status" value="1"/>
</dbReference>
<dbReference type="GO" id="GO:0005524">
    <property type="term" value="F:ATP binding"/>
    <property type="evidence" value="ECO:0007669"/>
    <property type="project" value="InterPro"/>
</dbReference>
<evidence type="ECO:0000313" key="3">
    <source>
        <dbReference type="EMBL" id="AXH13265.1"/>
    </source>
</evidence>